<dbReference type="PROSITE" id="PS50002">
    <property type="entry name" value="SH3"/>
    <property type="match status" value="1"/>
</dbReference>
<gene>
    <name evidence="5" type="ORF">QCA50_002242</name>
</gene>
<dbReference type="SUPFAM" id="SSF50044">
    <property type="entry name" value="SH3-domain"/>
    <property type="match status" value="1"/>
</dbReference>
<keyword evidence="6" id="KW-1185">Reference proteome</keyword>
<evidence type="ECO:0000313" key="6">
    <source>
        <dbReference type="Proteomes" id="UP001385951"/>
    </source>
</evidence>
<dbReference type="EMBL" id="JASBNA010000002">
    <property type="protein sequence ID" value="KAK7695053.1"/>
    <property type="molecule type" value="Genomic_DNA"/>
</dbReference>
<dbReference type="Gene3D" id="2.30.30.40">
    <property type="entry name" value="SH3 Domains"/>
    <property type="match status" value="1"/>
</dbReference>
<comment type="caution">
    <text evidence="5">The sequence shown here is derived from an EMBL/GenBank/DDBJ whole genome shotgun (WGS) entry which is preliminary data.</text>
</comment>
<protein>
    <recommendedName>
        <fullName evidence="4">SH3 domain-containing protein</fullName>
    </recommendedName>
</protein>
<feature type="domain" description="SH3" evidence="4">
    <location>
        <begin position="1"/>
        <end position="41"/>
    </location>
</feature>
<dbReference type="InterPro" id="IPR001452">
    <property type="entry name" value="SH3_domain"/>
</dbReference>
<dbReference type="Pfam" id="PF07653">
    <property type="entry name" value="SH3_2"/>
    <property type="match status" value="1"/>
</dbReference>
<dbReference type="CDD" id="cd11856">
    <property type="entry name" value="SH3_p47phox_like"/>
    <property type="match status" value="1"/>
</dbReference>
<proteinExistence type="predicted"/>
<organism evidence="5 6">
    <name type="scientific">Cerrena zonata</name>
    <dbReference type="NCBI Taxonomy" id="2478898"/>
    <lineage>
        <taxon>Eukaryota</taxon>
        <taxon>Fungi</taxon>
        <taxon>Dikarya</taxon>
        <taxon>Basidiomycota</taxon>
        <taxon>Agaricomycotina</taxon>
        <taxon>Agaricomycetes</taxon>
        <taxon>Polyporales</taxon>
        <taxon>Cerrenaceae</taxon>
        <taxon>Cerrena</taxon>
    </lineage>
</organism>
<feature type="compositionally biased region" description="Pro residues" evidence="3">
    <location>
        <begin position="126"/>
        <end position="165"/>
    </location>
</feature>
<evidence type="ECO:0000313" key="5">
    <source>
        <dbReference type="EMBL" id="KAK7695053.1"/>
    </source>
</evidence>
<sequence length="206" mass="20572">MTLKKDDIVELVEQDNNGWWLVKKNGVEGWAPSNYLELVPPKPKARPAAAPPPPPPPPAAPRPPAAPKTPAKAVTADASAKPVAVFPGMASSNGSATPWKKSPGTANGSSASTPAGSRPGSSLAGKPPPPPVASKPKPTPPPLANKPGAPKPPGVGGKPPIPTAPRPGVAKPPVKPGGAGKTQAVGGQMDLAAALARRAQKIADDE</sequence>
<dbReference type="AlphaFoldDB" id="A0AAW0GN41"/>
<dbReference type="SMART" id="SM00326">
    <property type="entry name" value="SH3"/>
    <property type="match status" value="1"/>
</dbReference>
<name>A0AAW0GN41_9APHY</name>
<feature type="compositionally biased region" description="Pro residues" evidence="3">
    <location>
        <begin position="49"/>
        <end position="67"/>
    </location>
</feature>
<evidence type="ECO:0000256" key="3">
    <source>
        <dbReference type="SAM" id="MobiDB-lite"/>
    </source>
</evidence>
<keyword evidence="1 2" id="KW-0728">SH3 domain</keyword>
<evidence type="ECO:0000256" key="1">
    <source>
        <dbReference type="ARBA" id="ARBA00022443"/>
    </source>
</evidence>
<feature type="compositionally biased region" description="Polar residues" evidence="3">
    <location>
        <begin position="104"/>
        <end position="115"/>
    </location>
</feature>
<accession>A0AAW0GN41</accession>
<evidence type="ECO:0000256" key="2">
    <source>
        <dbReference type="PROSITE-ProRule" id="PRU00192"/>
    </source>
</evidence>
<dbReference type="InterPro" id="IPR036028">
    <property type="entry name" value="SH3-like_dom_sf"/>
</dbReference>
<dbReference type="Proteomes" id="UP001385951">
    <property type="component" value="Unassembled WGS sequence"/>
</dbReference>
<evidence type="ECO:0000259" key="4">
    <source>
        <dbReference type="PROSITE" id="PS50002"/>
    </source>
</evidence>
<reference evidence="5 6" key="1">
    <citation type="submission" date="2022-09" db="EMBL/GenBank/DDBJ databases">
        <authorList>
            <person name="Palmer J.M."/>
        </authorList>
    </citation>
    <scope>NUCLEOTIDE SEQUENCE [LARGE SCALE GENOMIC DNA]</scope>
    <source>
        <strain evidence="5 6">DSM 7382</strain>
    </source>
</reference>
<feature type="region of interest" description="Disordered" evidence="3">
    <location>
        <begin position="37"/>
        <end position="186"/>
    </location>
</feature>